<evidence type="ECO:0000256" key="4">
    <source>
        <dbReference type="ARBA" id="ARBA00023054"/>
    </source>
</evidence>
<dbReference type="GO" id="GO:0005524">
    <property type="term" value="F:ATP binding"/>
    <property type="evidence" value="ECO:0007669"/>
    <property type="project" value="UniProtKB-UniRule"/>
</dbReference>
<evidence type="ECO:0000256" key="2">
    <source>
        <dbReference type="ARBA" id="ARBA00022741"/>
    </source>
</evidence>
<dbReference type="AlphaFoldDB" id="A0A537JBR8"/>
<organism evidence="8 9">
    <name type="scientific">Candidatus Segetimicrobium genomatis</name>
    <dbReference type="NCBI Taxonomy" id="2569760"/>
    <lineage>
        <taxon>Bacteria</taxon>
        <taxon>Bacillati</taxon>
        <taxon>Candidatus Sysuimicrobiota</taxon>
        <taxon>Candidatus Sysuimicrobiia</taxon>
        <taxon>Candidatus Sysuimicrobiales</taxon>
        <taxon>Candidatus Segetimicrobiaceae</taxon>
        <taxon>Candidatus Segetimicrobium</taxon>
    </lineage>
</organism>
<dbReference type="Gene3D" id="1.10.287.1490">
    <property type="match status" value="1"/>
</dbReference>
<feature type="coiled-coil region" evidence="6">
    <location>
        <begin position="465"/>
        <end position="513"/>
    </location>
</feature>
<dbReference type="Gene3D" id="3.40.50.300">
    <property type="entry name" value="P-loop containing nucleotide triphosphate hydrolases"/>
    <property type="match status" value="2"/>
</dbReference>
<dbReference type="InterPro" id="IPR024704">
    <property type="entry name" value="SMC"/>
</dbReference>
<dbReference type="SUPFAM" id="SSF52540">
    <property type="entry name" value="P-loop containing nucleoside triphosphate hydrolases"/>
    <property type="match status" value="1"/>
</dbReference>
<evidence type="ECO:0000256" key="6">
    <source>
        <dbReference type="HAMAP-Rule" id="MF_01894"/>
    </source>
</evidence>
<reference evidence="8 9" key="1">
    <citation type="journal article" date="2019" name="Nat. Microbiol.">
        <title>Mediterranean grassland soil C-N compound turnover is dependent on rainfall and depth, and is mediated by genomically divergent microorganisms.</title>
        <authorList>
            <person name="Diamond S."/>
            <person name="Andeer P.F."/>
            <person name="Li Z."/>
            <person name="Crits-Christoph A."/>
            <person name="Burstein D."/>
            <person name="Anantharaman K."/>
            <person name="Lane K.R."/>
            <person name="Thomas B.C."/>
            <person name="Pan C."/>
            <person name="Northen T.R."/>
            <person name="Banfield J.F."/>
        </authorList>
    </citation>
    <scope>NUCLEOTIDE SEQUENCE [LARGE SCALE GENOMIC DNA]</scope>
    <source>
        <strain evidence="8">NP_7</strain>
    </source>
</reference>
<evidence type="ECO:0000259" key="7">
    <source>
        <dbReference type="SMART" id="SM00968"/>
    </source>
</evidence>
<dbReference type="InterPro" id="IPR027417">
    <property type="entry name" value="P-loop_NTPase"/>
</dbReference>
<dbReference type="GO" id="GO:0030261">
    <property type="term" value="P:chromosome condensation"/>
    <property type="evidence" value="ECO:0007669"/>
    <property type="project" value="InterPro"/>
</dbReference>
<comment type="subunit">
    <text evidence="6">Homodimer.</text>
</comment>
<keyword evidence="1 6" id="KW-0963">Cytoplasm</keyword>
<dbReference type="Pfam" id="PF06470">
    <property type="entry name" value="SMC_hinge"/>
    <property type="match status" value="1"/>
</dbReference>
<keyword evidence="4 6" id="KW-0175">Coiled coil</keyword>
<evidence type="ECO:0000256" key="5">
    <source>
        <dbReference type="ARBA" id="ARBA00023125"/>
    </source>
</evidence>
<dbReference type="GO" id="GO:0007062">
    <property type="term" value="P:sister chromatid cohesion"/>
    <property type="evidence" value="ECO:0007669"/>
    <property type="project" value="InterPro"/>
</dbReference>
<comment type="subcellular location">
    <subcellularLocation>
        <location evidence="6">Cytoplasm</location>
    </subcellularLocation>
</comment>
<dbReference type="InterPro" id="IPR011890">
    <property type="entry name" value="SMC_prok"/>
</dbReference>
<evidence type="ECO:0000256" key="1">
    <source>
        <dbReference type="ARBA" id="ARBA00022490"/>
    </source>
</evidence>
<dbReference type="GO" id="GO:0006260">
    <property type="term" value="P:DNA replication"/>
    <property type="evidence" value="ECO:0007669"/>
    <property type="project" value="UniProtKB-UniRule"/>
</dbReference>
<name>A0A537JBR8_9BACT</name>
<dbReference type="EMBL" id="VBAO01000190">
    <property type="protein sequence ID" value="TMI80940.1"/>
    <property type="molecule type" value="Genomic_DNA"/>
</dbReference>
<evidence type="ECO:0000313" key="8">
    <source>
        <dbReference type="EMBL" id="TMI80940.1"/>
    </source>
</evidence>
<dbReference type="NCBIfam" id="TIGR02168">
    <property type="entry name" value="SMC_prok_B"/>
    <property type="match status" value="1"/>
</dbReference>
<dbReference type="PIRSF" id="PIRSF005719">
    <property type="entry name" value="SMC"/>
    <property type="match status" value="1"/>
</dbReference>
<keyword evidence="2 6" id="KW-0547">Nucleotide-binding</keyword>
<dbReference type="HAMAP" id="MF_01894">
    <property type="entry name" value="Smc_prok"/>
    <property type="match status" value="1"/>
</dbReference>
<comment type="caution">
    <text evidence="8">The sequence shown here is derived from an EMBL/GenBank/DDBJ whole genome shotgun (WGS) entry which is preliminary data.</text>
</comment>
<dbReference type="InterPro" id="IPR010935">
    <property type="entry name" value="SMC_hinge"/>
</dbReference>
<proteinExistence type="inferred from homology"/>
<dbReference type="GO" id="GO:0007059">
    <property type="term" value="P:chromosome segregation"/>
    <property type="evidence" value="ECO:0007669"/>
    <property type="project" value="UniProtKB-UniRule"/>
</dbReference>
<dbReference type="PANTHER" id="PTHR43977">
    <property type="entry name" value="STRUCTURAL MAINTENANCE OF CHROMOSOMES PROTEIN 3"/>
    <property type="match status" value="1"/>
</dbReference>
<gene>
    <name evidence="6 8" type="primary">smc</name>
    <name evidence="8" type="ORF">E6H04_07645</name>
</gene>
<evidence type="ECO:0000313" key="9">
    <source>
        <dbReference type="Proteomes" id="UP000320048"/>
    </source>
</evidence>
<dbReference type="GO" id="GO:0003677">
    <property type="term" value="F:DNA binding"/>
    <property type="evidence" value="ECO:0007669"/>
    <property type="project" value="UniProtKB-UniRule"/>
</dbReference>
<keyword evidence="3 6" id="KW-0067">ATP-binding</keyword>
<protein>
    <recommendedName>
        <fullName evidence="6">Chromosome partition protein Smc</fullName>
    </recommendedName>
</protein>
<dbReference type="InterPro" id="IPR036277">
    <property type="entry name" value="SMC_hinge_sf"/>
</dbReference>
<comment type="domain">
    <text evidence="6">Contains large globular domains required for ATP hydrolysis at each terminus and a third globular domain forming a flexible hinge near the middle of the molecule. These domains are separated by coiled-coil structures.</text>
</comment>
<evidence type="ECO:0000256" key="3">
    <source>
        <dbReference type="ARBA" id="ARBA00022840"/>
    </source>
</evidence>
<comment type="similarity">
    <text evidence="6">Belongs to the SMC family.</text>
</comment>
<dbReference type="GO" id="GO:0016887">
    <property type="term" value="F:ATP hydrolysis activity"/>
    <property type="evidence" value="ECO:0007669"/>
    <property type="project" value="InterPro"/>
</dbReference>
<comment type="function">
    <text evidence="6">Required for chromosome condensation and partitioning.</text>
</comment>
<sequence>MRLKRLELSGFKTFAERTVLEFSSQITGIVGPNGSGKSNVFDAIRWALGEGSLRSLRSVRTEDIIFAGTDRRRALAMAEVTVTLDNEDGSLALPPGPDDGDAPPTPLAFTEVTVARRALRNADTQYFINGLPCRLRDIQMMFLGTGVGAHSYALISQGDVEQMLDATPDERRMILEEAAGLAKYKRRRHDAERRMAAAETTLLRVTDILGELDAQASQLAVQAEAAEGYQAHTRELRTLELSLQVEEVRRGIRAQRRVRDQLEEIAVRRREIGDAVRAVIDERAALDQRAAGAGREWEQIQQDRVSLAQRRAAAEAAVELVAERLRAVDAHRERIEREVSRYRAEQDALGAERAAHGEAERDLEAWLDRARAGVEALEAQLAGIDADAVRGEAELEACRAEARALAEARARADNEMAAAEAREGEHQDRSAGFDRRAVYLREQTDGGRLRQSALAKEAAEGAAGLEESRGRLTRLRAELDEHRGAQAAVLADERLLEIERERLASRLSFLEEARVQYRGYESGAREILLAWRANPAAVPGLRGAVADFLNVPRALRPALEAALGPALSALVVPAVEDARAALALLGREPRGSVMFVPVSAVAAPEPPALPPAVASDPATLGRAVDRITIAGQHADAIRAILSDILIVADLDAAVRARTRGYKGRLLSLAGEMLTPEGVLIAGRPVPEGGILGRAEEMAEIPEALERVRGAIGELGRRRGALGERIREAEAAIAAAEALQARQTEAVSECRRRLTLMDAEIERLTFEMDQLAAEQAAVHQAVAAQQALRERVRTEAEGLGARLTEVEARIGRITSGLREHTGARREAASRLADLRVTLTEVHGRREGVRARISEIDRGIAQTTARCDELAAELQRLQADAEQLHAEREAGRSRVEANEAEGARLGAAQTALENERAGLAASLAQAEARHREALERAAALDEEVHRAEVRQAQIEAELGSARRRMEEEFGVPFERAAGAVPEGQSRDETLGRIEALRGLIAALGPVNLLAIEEHRQVSERAQALRAQMEDVQGTIAALRALIVRLEAVIRGQFDQTYDAVDREFAELFVRLFGGGRAGLERVPGLDGAEPGIDIIAQPPGKKLRSLGALSGGERVMVALALVFAMLRVRPSPFCVFDEVEAALDEANTRKVAEIFRELSARTQIIIITHNKATMEASGALVGVTMEEGGVSQMVSMRLGDPRAIGEPEPVG</sequence>
<feature type="binding site" evidence="6">
    <location>
        <begin position="32"/>
        <end position="39"/>
    </location>
    <ligand>
        <name>ATP</name>
        <dbReference type="ChEBI" id="CHEBI:30616"/>
    </ligand>
</feature>
<feature type="domain" description="SMC hinge" evidence="7">
    <location>
        <begin position="539"/>
        <end position="657"/>
    </location>
</feature>
<dbReference type="GO" id="GO:0005694">
    <property type="term" value="C:chromosome"/>
    <property type="evidence" value="ECO:0007669"/>
    <property type="project" value="InterPro"/>
</dbReference>
<dbReference type="GO" id="GO:0005737">
    <property type="term" value="C:cytoplasm"/>
    <property type="evidence" value="ECO:0007669"/>
    <property type="project" value="UniProtKB-SubCell"/>
</dbReference>
<accession>A0A537JBR8</accession>
<dbReference type="SUPFAM" id="SSF75553">
    <property type="entry name" value="Smc hinge domain"/>
    <property type="match status" value="1"/>
</dbReference>
<dbReference type="SMART" id="SM00968">
    <property type="entry name" value="SMC_hinge"/>
    <property type="match status" value="1"/>
</dbReference>
<dbReference type="Pfam" id="PF02463">
    <property type="entry name" value="SMC_N"/>
    <property type="match status" value="1"/>
</dbReference>
<feature type="coiled-coil region" evidence="6">
    <location>
        <begin position="858"/>
        <end position="955"/>
    </location>
</feature>
<dbReference type="Gene3D" id="1.20.1060.20">
    <property type="match status" value="1"/>
</dbReference>
<dbReference type="Gene3D" id="3.30.70.1620">
    <property type="match status" value="1"/>
</dbReference>
<feature type="coiled-coil region" evidence="6">
    <location>
        <begin position="1009"/>
        <end position="1039"/>
    </location>
</feature>
<keyword evidence="5 6" id="KW-0238">DNA-binding</keyword>
<dbReference type="InterPro" id="IPR003395">
    <property type="entry name" value="RecF/RecN/SMC_N"/>
</dbReference>
<dbReference type="Proteomes" id="UP000320048">
    <property type="component" value="Unassembled WGS sequence"/>
</dbReference>
<feature type="coiled-coil region" evidence="6">
    <location>
        <begin position="725"/>
        <end position="773"/>
    </location>
</feature>
<feature type="coiled-coil region" evidence="6">
    <location>
        <begin position="325"/>
        <end position="429"/>
    </location>
</feature>